<feature type="domain" description="Outer membrane protein beta-barrel" evidence="3">
    <location>
        <begin position="70"/>
        <end position="223"/>
    </location>
</feature>
<reference evidence="4 5" key="1">
    <citation type="submission" date="2019-08" db="EMBL/GenBank/DDBJ databases">
        <title>Seonamhaeicola sediminis sp. nov., isolated from marine sediment.</title>
        <authorList>
            <person name="Cao W.R."/>
        </authorList>
    </citation>
    <scope>NUCLEOTIDE SEQUENCE [LARGE SCALE GENOMIC DNA]</scope>
    <source>
        <strain evidence="4 5">B011</strain>
    </source>
</reference>
<evidence type="ECO:0000256" key="2">
    <source>
        <dbReference type="SAM" id="SignalP"/>
    </source>
</evidence>
<feature type="signal peptide" evidence="2">
    <location>
        <begin position="1"/>
        <end position="35"/>
    </location>
</feature>
<dbReference type="OrthoDB" id="947434at2"/>
<keyword evidence="1 2" id="KW-0732">Signal</keyword>
<evidence type="ECO:0000256" key="1">
    <source>
        <dbReference type="ARBA" id="ARBA00022729"/>
    </source>
</evidence>
<sequence length="225" mass="24530">MTMKRQKNKLQTNTTMKTIIKLTLLMCLITSSINAQKLKVTGGVNFMDINYSITSSNTDNPIDDTPITDTDITTKFSSLKTAASLNSSSLASINLNNASSETGFYLGLALTGINLSDKLEVIPEARFVAVKNFNQIQVPVLVSYNISEKFKAQAGPSLGFLLDTGDGMKSTNFAIDFGVSYSLSEDIELGARYDWGQTNLLESGDSDNYLKINNLQIGISYQFGN</sequence>
<comment type="caution">
    <text evidence="4">The sequence shown here is derived from an EMBL/GenBank/DDBJ whole genome shotgun (WGS) entry which is preliminary data.</text>
</comment>
<evidence type="ECO:0000313" key="5">
    <source>
        <dbReference type="Proteomes" id="UP000323930"/>
    </source>
</evidence>
<gene>
    <name evidence="4" type="ORF">FUA24_01680</name>
</gene>
<name>A0A5D0JC65_9FLAO</name>
<dbReference type="InterPro" id="IPR027385">
    <property type="entry name" value="Beta-barrel_OMP"/>
</dbReference>
<proteinExistence type="predicted"/>
<accession>A0A5D0JC65</accession>
<dbReference type="Proteomes" id="UP000323930">
    <property type="component" value="Unassembled WGS sequence"/>
</dbReference>
<feature type="chain" id="PRO_5022849585" evidence="2">
    <location>
        <begin position="36"/>
        <end position="225"/>
    </location>
</feature>
<dbReference type="EMBL" id="VSDQ01000163">
    <property type="protein sequence ID" value="TYA92167.1"/>
    <property type="molecule type" value="Genomic_DNA"/>
</dbReference>
<dbReference type="AlphaFoldDB" id="A0A5D0JC65"/>
<evidence type="ECO:0000259" key="3">
    <source>
        <dbReference type="Pfam" id="PF13505"/>
    </source>
</evidence>
<protein>
    <submittedName>
        <fullName evidence="4">Porin family protein</fullName>
    </submittedName>
</protein>
<keyword evidence="5" id="KW-1185">Reference proteome</keyword>
<dbReference type="Pfam" id="PF13505">
    <property type="entry name" value="OMP_b-brl"/>
    <property type="match status" value="1"/>
</dbReference>
<evidence type="ECO:0000313" key="4">
    <source>
        <dbReference type="EMBL" id="TYA92167.1"/>
    </source>
</evidence>
<organism evidence="4 5">
    <name type="scientific">Seonamhaeicola marinus</name>
    <dbReference type="NCBI Taxonomy" id="1912246"/>
    <lineage>
        <taxon>Bacteria</taxon>
        <taxon>Pseudomonadati</taxon>
        <taxon>Bacteroidota</taxon>
        <taxon>Flavobacteriia</taxon>
        <taxon>Flavobacteriales</taxon>
        <taxon>Flavobacteriaceae</taxon>
    </lineage>
</organism>